<dbReference type="Gene3D" id="3.30.420.10">
    <property type="entry name" value="Ribonuclease H-like superfamily/Ribonuclease H"/>
    <property type="match status" value="1"/>
</dbReference>
<proteinExistence type="predicted"/>
<gene>
    <name evidence="3" type="ORF">SNE40_016089</name>
</gene>
<dbReference type="SUPFAM" id="SSF46689">
    <property type="entry name" value="Homeodomain-like"/>
    <property type="match status" value="1"/>
</dbReference>
<dbReference type="GO" id="GO:0006313">
    <property type="term" value="P:DNA transposition"/>
    <property type="evidence" value="ECO:0007669"/>
    <property type="project" value="InterPro"/>
</dbReference>
<dbReference type="InterPro" id="IPR036397">
    <property type="entry name" value="RNaseH_sf"/>
</dbReference>
<dbReference type="PANTHER" id="PTHR46068:SF1">
    <property type="entry name" value="TRANSPOSASE IS30-LIKE HTH DOMAIN-CONTAINING PROTEIN"/>
    <property type="match status" value="1"/>
</dbReference>
<sequence length="337" mass="39098">MGRKLSLTDIQRAQAVTLKEEGYSIRNIARRLRMSKTAVHNAVLKFNTDGNFRDRKRSGRPRKTTQRDNHLIKRVVQRSLCSSLPKLLALLLQKGTKVSKMTISRRLSGYALKSYKPARKPLLTKTMKTKRLAFAMEHRSWTVADWSRVLFSDESMFEQFTSRQRFVRRPVGKRFDERFTVPTMKHPPSIMVWGAFSSCGTAGLYFLPKGQTMNGQRYVKLLEEKLLLQMEVHKCSIFMQDGAPCHRSKLVSDFLKKKKIRVLTWPGNSPDLNPIENLWRQMKDQVAKRQPSNMNELLNAIKLTWINISKEYCQTLIDSMPHRVEQVIASRGGHTKY</sequence>
<feature type="domain" description="Transposase Tc1-like" evidence="1">
    <location>
        <begin position="72"/>
        <end position="139"/>
    </location>
</feature>
<dbReference type="InterPro" id="IPR047655">
    <property type="entry name" value="Transpos_IS630-like"/>
</dbReference>
<protein>
    <recommendedName>
        <fullName evidence="5">Transposase</fullName>
    </recommendedName>
</protein>
<dbReference type="EMBL" id="JAZGQO010000011">
    <property type="protein sequence ID" value="KAK6172441.1"/>
    <property type="molecule type" value="Genomic_DNA"/>
</dbReference>
<evidence type="ECO:0000313" key="3">
    <source>
        <dbReference type="EMBL" id="KAK6172441.1"/>
    </source>
</evidence>
<dbReference type="InterPro" id="IPR002492">
    <property type="entry name" value="Transposase_Tc1-like"/>
</dbReference>
<dbReference type="Gene3D" id="1.10.10.10">
    <property type="entry name" value="Winged helix-like DNA-binding domain superfamily/Winged helix DNA-binding domain"/>
    <property type="match status" value="1"/>
</dbReference>
<feature type="domain" description="Tc1-like transposase DDE" evidence="2">
    <location>
        <begin position="148"/>
        <end position="297"/>
    </location>
</feature>
<dbReference type="Pfam" id="PF13358">
    <property type="entry name" value="DDE_3"/>
    <property type="match status" value="1"/>
</dbReference>
<dbReference type="InterPro" id="IPR009057">
    <property type="entry name" value="Homeodomain-like_sf"/>
</dbReference>
<dbReference type="GO" id="GO:0015074">
    <property type="term" value="P:DNA integration"/>
    <property type="evidence" value="ECO:0007669"/>
    <property type="project" value="InterPro"/>
</dbReference>
<reference evidence="3 4" key="1">
    <citation type="submission" date="2024-01" db="EMBL/GenBank/DDBJ databases">
        <title>The genome of the rayed Mediterranean limpet Patella caerulea (Linnaeus, 1758).</title>
        <authorList>
            <person name="Anh-Thu Weber A."/>
            <person name="Halstead-Nussloch G."/>
        </authorList>
    </citation>
    <scope>NUCLEOTIDE SEQUENCE [LARGE SCALE GENOMIC DNA]</scope>
    <source>
        <strain evidence="3">AATW-2023a</strain>
        <tissue evidence="3">Whole specimen</tissue>
    </source>
</reference>
<dbReference type="GO" id="GO:0003677">
    <property type="term" value="F:DNA binding"/>
    <property type="evidence" value="ECO:0007669"/>
    <property type="project" value="InterPro"/>
</dbReference>
<accession>A0AAN8J876</accession>
<dbReference type="AlphaFoldDB" id="A0AAN8J876"/>
<organism evidence="3 4">
    <name type="scientific">Patella caerulea</name>
    <name type="common">Rayed Mediterranean limpet</name>
    <dbReference type="NCBI Taxonomy" id="87958"/>
    <lineage>
        <taxon>Eukaryota</taxon>
        <taxon>Metazoa</taxon>
        <taxon>Spiralia</taxon>
        <taxon>Lophotrochozoa</taxon>
        <taxon>Mollusca</taxon>
        <taxon>Gastropoda</taxon>
        <taxon>Patellogastropoda</taxon>
        <taxon>Patelloidea</taxon>
        <taxon>Patellidae</taxon>
        <taxon>Patella</taxon>
    </lineage>
</organism>
<dbReference type="PANTHER" id="PTHR46068">
    <property type="entry name" value="PROTEIN CBG27172"/>
    <property type="match status" value="1"/>
</dbReference>
<keyword evidence="4" id="KW-1185">Reference proteome</keyword>
<comment type="caution">
    <text evidence="3">The sequence shown here is derived from an EMBL/GenBank/DDBJ whole genome shotgun (WGS) entry which is preliminary data.</text>
</comment>
<dbReference type="NCBIfam" id="NF033545">
    <property type="entry name" value="transpos_IS630"/>
    <property type="match status" value="1"/>
</dbReference>
<name>A0AAN8J876_PATCE</name>
<dbReference type="InterPro" id="IPR036388">
    <property type="entry name" value="WH-like_DNA-bd_sf"/>
</dbReference>
<evidence type="ECO:0000259" key="1">
    <source>
        <dbReference type="Pfam" id="PF01498"/>
    </source>
</evidence>
<dbReference type="Pfam" id="PF01498">
    <property type="entry name" value="HTH_Tnp_Tc3_2"/>
    <property type="match status" value="1"/>
</dbReference>
<evidence type="ECO:0000313" key="4">
    <source>
        <dbReference type="Proteomes" id="UP001347796"/>
    </source>
</evidence>
<evidence type="ECO:0008006" key="5">
    <source>
        <dbReference type="Google" id="ProtNLM"/>
    </source>
</evidence>
<dbReference type="Proteomes" id="UP001347796">
    <property type="component" value="Unassembled WGS sequence"/>
</dbReference>
<dbReference type="Pfam" id="PF13551">
    <property type="entry name" value="HTH_29"/>
    <property type="match status" value="1"/>
</dbReference>
<evidence type="ECO:0000259" key="2">
    <source>
        <dbReference type="Pfam" id="PF13358"/>
    </source>
</evidence>
<dbReference type="InterPro" id="IPR038717">
    <property type="entry name" value="Tc1-like_DDE_dom"/>
</dbReference>